<sequence length="139" mass="15497">MNRIILTILSSLILIINIACEDNESTEGEVLAEYASIYGKITFSGTWPDSGSVLLSLNTTYPPQGPPAGFEYLSLETLSNNEYVYSFTNLSFTNYEAISVTYWPDDYPNGSYSTLGGYFEDMNVTQDNSDLEINFNADF</sequence>
<name>A0A381X0B4_9ZZZZ</name>
<dbReference type="EMBL" id="UINC01013325">
    <property type="protein sequence ID" value="SVA57663.1"/>
    <property type="molecule type" value="Genomic_DNA"/>
</dbReference>
<dbReference type="AlphaFoldDB" id="A0A381X0B4"/>
<accession>A0A381X0B4</accession>
<organism evidence="1">
    <name type="scientific">marine metagenome</name>
    <dbReference type="NCBI Taxonomy" id="408172"/>
    <lineage>
        <taxon>unclassified sequences</taxon>
        <taxon>metagenomes</taxon>
        <taxon>ecological metagenomes</taxon>
    </lineage>
</organism>
<gene>
    <name evidence="1" type="ORF">METZ01_LOCUS110517</name>
</gene>
<protein>
    <submittedName>
        <fullName evidence="1">Uncharacterized protein</fullName>
    </submittedName>
</protein>
<proteinExistence type="predicted"/>
<evidence type="ECO:0000313" key="1">
    <source>
        <dbReference type="EMBL" id="SVA57663.1"/>
    </source>
</evidence>
<reference evidence="1" key="1">
    <citation type="submission" date="2018-05" db="EMBL/GenBank/DDBJ databases">
        <authorList>
            <person name="Lanie J.A."/>
            <person name="Ng W.-L."/>
            <person name="Kazmierczak K.M."/>
            <person name="Andrzejewski T.M."/>
            <person name="Davidsen T.M."/>
            <person name="Wayne K.J."/>
            <person name="Tettelin H."/>
            <person name="Glass J.I."/>
            <person name="Rusch D."/>
            <person name="Podicherti R."/>
            <person name="Tsui H.-C.T."/>
            <person name="Winkler M.E."/>
        </authorList>
    </citation>
    <scope>NUCLEOTIDE SEQUENCE</scope>
</reference>